<feature type="region of interest" description="Disordered" evidence="1">
    <location>
        <begin position="101"/>
        <end position="153"/>
    </location>
</feature>
<gene>
    <name evidence="2" type="ORF">PVAP13_3NG141379</name>
</gene>
<evidence type="ECO:0000313" key="2">
    <source>
        <dbReference type="EMBL" id="KAG2618901.1"/>
    </source>
</evidence>
<evidence type="ECO:0000313" key="3">
    <source>
        <dbReference type="Proteomes" id="UP000823388"/>
    </source>
</evidence>
<proteinExistence type="predicted"/>
<keyword evidence="3" id="KW-1185">Reference proteome</keyword>
<feature type="compositionally biased region" description="Basic and acidic residues" evidence="1">
    <location>
        <begin position="144"/>
        <end position="153"/>
    </location>
</feature>
<comment type="caution">
    <text evidence="2">The sequence shown here is derived from an EMBL/GenBank/DDBJ whole genome shotgun (WGS) entry which is preliminary data.</text>
</comment>
<sequence>MAAVRSSFGSRSGYSLAGERQPEGGKRRGVAAPNPHPVHHACSPSPGDAPWLLPGAPPAAGAGKVVRERRTAAQSRASAFEPAWRGAGAAPLALELASRRRGSPLRGGGGQISSSWHPEPACRRHDSPLRGVVAEAAPPGAPSRTREGEINGR</sequence>
<dbReference type="EMBL" id="CM029042">
    <property type="protein sequence ID" value="KAG2618901.1"/>
    <property type="molecule type" value="Genomic_DNA"/>
</dbReference>
<feature type="region of interest" description="Disordered" evidence="1">
    <location>
        <begin position="1"/>
        <end position="70"/>
    </location>
</feature>
<protein>
    <submittedName>
        <fullName evidence="2">Uncharacterized protein</fullName>
    </submittedName>
</protein>
<dbReference type="Proteomes" id="UP000823388">
    <property type="component" value="Chromosome 3N"/>
</dbReference>
<name>A0A8T0U430_PANVG</name>
<dbReference type="AlphaFoldDB" id="A0A8T0U430"/>
<feature type="compositionally biased region" description="Low complexity" evidence="1">
    <location>
        <begin position="46"/>
        <end position="63"/>
    </location>
</feature>
<reference evidence="2" key="1">
    <citation type="submission" date="2020-05" db="EMBL/GenBank/DDBJ databases">
        <title>WGS assembly of Panicum virgatum.</title>
        <authorList>
            <person name="Lovell J.T."/>
            <person name="Jenkins J."/>
            <person name="Shu S."/>
            <person name="Juenger T.E."/>
            <person name="Schmutz J."/>
        </authorList>
    </citation>
    <scope>NUCLEOTIDE SEQUENCE</scope>
    <source>
        <strain evidence="2">AP13</strain>
    </source>
</reference>
<evidence type="ECO:0000256" key="1">
    <source>
        <dbReference type="SAM" id="MobiDB-lite"/>
    </source>
</evidence>
<organism evidence="2 3">
    <name type="scientific">Panicum virgatum</name>
    <name type="common">Blackwell switchgrass</name>
    <dbReference type="NCBI Taxonomy" id="38727"/>
    <lineage>
        <taxon>Eukaryota</taxon>
        <taxon>Viridiplantae</taxon>
        <taxon>Streptophyta</taxon>
        <taxon>Embryophyta</taxon>
        <taxon>Tracheophyta</taxon>
        <taxon>Spermatophyta</taxon>
        <taxon>Magnoliopsida</taxon>
        <taxon>Liliopsida</taxon>
        <taxon>Poales</taxon>
        <taxon>Poaceae</taxon>
        <taxon>PACMAD clade</taxon>
        <taxon>Panicoideae</taxon>
        <taxon>Panicodae</taxon>
        <taxon>Paniceae</taxon>
        <taxon>Panicinae</taxon>
        <taxon>Panicum</taxon>
        <taxon>Panicum sect. Hiantes</taxon>
    </lineage>
</organism>
<accession>A0A8T0U430</accession>